<evidence type="ECO:0008006" key="6">
    <source>
        <dbReference type="Google" id="ProtNLM"/>
    </source>
</evidence>
<reference evidence="4 5" key="1">
    <citation type="journal article" date="2019" name="Nat. Ecol. Evol.">
        <title>Megaphylogeny resolves global patterns of mushroom evolution.</title>
        <authorList>
            <person name="Varga T."/>
            <person name="Krizsan K."/>
            <person name="Foldi C."/>
            <person name="Dima B."/>
            <person name="Sanchez-Garcia M."/>
            <person name="Sanchez-Ramirez S."/>
            <person name="Szollosi G.J."/>
            <person name="Szarkandi J.G."/>
            <person name="Papp V."/>
            <person name="Albert L."/>
            <person name="Andreopoulos W."/>
            <person name="Angelini C."/>
            <person name="Antonin V."/>
            <person name="Barry K.W."/>
            <person name="Bougher N.L."/>
            <person name="Buchanan P."/>
            <person name="Buyck B."/>
            <person name="Bense V."/>
            <person name="Catcheside P."/>
            <person name="Chovatia M."/>
            <person name="Cooper J."/>
            <person name="Damon W."/>
            <person name="Desjardin D."/>
            <person name="Finy P."/>
            <person name="Geml J."/>
            <person name="Haridas S."/>
            <person name="Hughes K."/>
            <person name="Justo A."/>
            <person name="Karasinski D."/>
            <person name="Kautmanova I."/>
            <person name="Kiss B."/>
            <person name="Kocsube S."/>
            <person name="Kotiranta H."/>
            <person name="LaButti K.M."/>
            <person name="Lechner B.E."/>
            <person name="Liimatainen K."/>
            <person name="Lipzen A."/>
            <person name="Lukacs Z."/>
            <person name="Mihaltcheva S."/>
            <person name="Morgado L.N."/>
            <person name="Niskanen T."/>
            <person name="Noordeloos M.E."/>
            <person name="Ohm R.A."/>
            <person name="Ortiz-Santana B."/>
            <person name="Ovrebo C."/>
            <person name="Racz N."/>
            <person name="Riley R."/>
            <person name="Savchenko A."/>
            <person name="Shiryaev A."/>
            <person name="Soop K."/>
            <person name="Spirin V."/>
            <person name="Szebenyi C."/>
            <person name="Tomsovsky M."/>
            <person name="Tulloss R.E."/>
            <person name="Uehling J."/>
            <person name="Grigoriev I.V."/>
            <person name="Vagvolgyi C."/>
            <person name="Papp T."/>
            <person name="Martin F.M."/>
            <person name="Miettinen O."/>
            <person name="Hibbett D.S."/>
            <person name="Nagy L.G."/>
        </authorList>
    </citation>
    <scope>NUCLEOTIDE SEQUENCE [LARGE SCALE GENOMIC DNA]</scope>
    <source>
        <strain evidence="4 5">CBS 121175</strain>
    </source>
</reference>
<dbReference type="AlphaFoldDB" id="A0A5C3L6Y3"/>
<dbReference type="SUPFAM" id="SSF144000">
    <property type="entry name" value="Oxysterol-binding protein-like"/>
    <property type="match status" value="1"/>
</dbReference>
<dbReference type="Gene3D" id="3.30.70.3490">
    <property type="match status" value="1"/>
</dbReference>
<dbReference type="GO" id="GO:0005829">
    <property type="term" value="C:cytosol"/>
    <property type="evidence" value="ECO:0007669"/>
    <property type="project" value="TreeGrafter"/>
</dbReference>
<dbReference type="EMBL" id="ML210155">
    <property type="protein sequence ID" value="TFK28498.1"/>
    <property type="molecule type" value="Genomic_DNA"/>
</dbReference>
<keyword evidence="5" id="KW-1185">Reference proteome</keyword>
<feature type="region of interest" description="Disordered" evidence="3">
    <location>
        <begin position="135"/>
        <end position="178"/>
    </location>
</feature>
<dbReference type="Proteomes" id="UP000307440">
    <property type="component" value="Unassembled WGS sequence"/>
</dbReference>
<dbReference type="InterPro" id="IPR018494">
    <property type="entry name" value="Oxysterol-bd_CS"/>
</dbReference>
<dbReference type="Pfam" id="PF01237">
    <property type="entry name" value="Oxysterol_BP"/>
    <property type="match status" value="1"/>
</dbReference>
<dbReference type="InterPro" id="IPR000648">
    <property type="entry name" value="Oxysterol-bd"/>
</dbReference>
<name>A0A5C3L6Y3_COPMA</name>
<comment type="similarity">
    <text evidence="1 2">Belongs to the OSBP family.</text>
</comment>
<organism evidence="4 5">
    <name type="scientific">Coprinopsis marcescibilis</name>
    <name type="common">Agaric fungus</name>
    <name type="synonym">Psathyrella marcescibilis</name>
    <dbReference type="NCBI Taxonomy" id="230819"/>
    <lineage>
        <taxon>Eukaryota</taxon>
        <taxon>Fungi</taxon>
        <taxon>Dikarya</taxon>
        <taxon>Basidiomycota</taxon>
        <taxon>Agaricomycotina</taxon>
        <taxon>Agaricomycetes</taxon>
        <taxon>Agaricomycetidae</taxon>
        <taxon>Agaricales</taxon>
        <taxon>Agaricineae</taxon>
        <taxon>Psathyrellaceae</taxon>
        <taxon>Coprinopsis</taxon>
    </lineage>
</organism>
<dbReference type="OrthoDB" id="48057at2759"/>
<dbReference type="GO" id="GO:0032934">
    <property type="term" value="F:sterol binding"/>
    <property type="evidence" value="ECO:0007669"/>
    <property type="project" value="TreeGrafter"/>
</dbReference>
<feature type="compositionally biased region" description="Basic and acidic residues" evidence="3">
    <location>
        <begin position="1"/>
        <end position="13"/>
    </location>
</feature>
<dbReference type="GO" id="GO:0016020">
    <property type="term" value="C:membrane"/>
    <property type="evidence" value="ECO:0007669"/>
    <property type="project" value="TreeGrafter"/>
</dbReference>
<evidence type="ECO:0000256" key="2">
    <source>
        <dbReference type="RuleBase" id="RU003844"/>
    </source>
</evidence>
<evidence type="ECO:0000256" key="1">
    <source>
        <dbReference type="ARBA" id="ARBA00008842"/>
    </source>
</evidence>
<gene>
    <name evidence="4" type="ORF">FA15DRAFT_633742</name>
</gene>
<sequence length="526" mass="58328">MSSKSHEATHTEDAAISVPDSTDQGESGKLKMIIQLVKKCFGVKDIATMRISLPASLLEPIPNLEYWHYLDRADFFAAINDSNDPFERMLAVIRFAFTKDLRHVHGRVIKPYNSVLGEHFRAHWDVVPASLQEEHDADRVSVRSGQSSDLSAGSSSTSNLPSSTKQTSSTPATSFTTSSQDTRTRVVYLTEQISHHPPVSAFYASCPSKHIEMKGIDQIVAKVTGSATVRISPGQFTKGIFISLNGGPGAGESYHISHITAHVNGILRGSFYVTLSDSMIITCKRDAHSSYRTIVEYKEESWLGRAHYLIEGVIHVVYDSDDSNQIAQWTKVRQVPHNRVAAVLDGCWRGKVRWKRVGILSYPQTTSTAASSPNPSHAQLPTPILPAASVSKADVLRSSDEEWQPLIDLDSLQVLEKEVRPVDKQLPQESRKLWKTVTDKLINKEYSDATREKHVIEQRQRDEAAERKRKGVEFVSRYFENDTDRGFADLTAEGKKAIEEELAETSGSCIEGIDQGVQLGPASPTS</sequence>
<protein>
    <recommendedName>
        <fullName evidence="6">Oxysterol-binding protein</fullName>
    </recommendedName>
</protein>
<dbReference type="STRING" id="230819.A0A5C3L6Y3"/>
<dbReference type="PANTHER" id="PTHR10972:SF212">
    <property type="entry name" value="OXYSTEROL-BINDING PROTEIN-LIKE PROTEIN 1"/>
    <property type="match status" value="1"/>
</dbReference>
<feature type="region of interest" description="Disordered" evidence="3">
    <location>
        <begin position="505"/>
        <end position="526"/>
    </location>
</feature>
<evidence type="ECO:0000256" key="3">
    <source>
        <dbReference type="SAM" id="MobiDB-lite"/>
    </source>
</evidence>
<dbReference type="PANTHER" id="PTHR10972">
    <property type="entry name" value="OXYSTEROL-BINDING PROTEIN-RELATED"/>
    <property type="match status" value="1"/>
</dbReference>
<dbReference type="Gene3D" id="2.40.160.120">
    <property type="match status" value="1"/>
</dbReference>
<feature type="region of interest" description="Disordered" evidence="3">
    <location>
        <begin position="1"/>
        <end position="25"/>
    </location>
</feature>
<proteinExistence type="inferred from homology"/>
<dbReference type="PROSITE" id="PS01013">
    <property type="entry name" value="OSBP"/>
    <property type="match status" value="1"/>
</dbReference>
<evidence type="ECO:0000313" key="4">
    <source>
        <dbReference type="EMBL" id="TFK28498.1"/>
    </source>
</evidence>
<dbReference type="InterPro" id="IPR037239">
    <property type="entry name" value="OSBP_sf"/>
</dbReference>
<accession>A0A5C3L6Y3</accession>
<feature type="compositionally biased region" description="Low complexity" evidence="3">
    <location>
        <begin position="144"/>
        <end position="178"/>
    </location>
</feature>
<evidence type="ECO:0000313" key="5">
    <source>
        <dbReference type="Proteomes" id="UP000307440"/>
    </source>
</evidence>